<evidence type="ECO:0000313" key="3">
    <source>
        <dbReference type="EMBL" id="TVT58168.1"/>
    </source>
</evidence>
<gene>
    <name evidence="3" type="ORF">FNH05_06700</name>
</gene>
<dbReference type="InterPro" id="IPR036388">
    <property type="entry name" value="WH-like_DNA-bd_sf"/>
</dbReference>
<dbReference type="InterPro" id="IPR036390">
    <property type="entry name" value="WH_DNA-bd_sf"/>
</dbReference>
<sequence length="167" mass="18429">MAGVPVEEYVCNRIRRAEQALMAHHEGVLRGYGLTMTQYTVLLTLSRDDGMSGAQLARACGVTQQSMASVLTGMQNKGLIDRQPSPVHAKVLIATLTPDGRDLLDRAYREVIVLERALTDRFTPEEHKLFCEFLDRATATLVEQTPAAPGPQAPRRERTSQSHTPST</sequence>
<dbReference type="Gene3D" id="1.10.10.10">
    <property type="entry name" value="Winged helix-like DNA-binding domain superfamily/Winged helix DNA-binding domain"/>
    <property type="match status" value="1"/>
</dbReference>
<dbReference type="AlphaFoldDB" id="A0A558DAY3"/>
<protein>
    <submittedName>
        <fullName evidence="3">MarR family transcriptional regulator</fullName>
    </submittedName>
</protein>
<dbReference type="SMART" id="SM00347">
    <property type="entry name" value="HTH_MARR"/>
    <property type="match status" value="1"/>
</dbReference>
<proteinExistence type="predicted"/>
<dbReference type="SUPFAM" id="SSF46785">
    <property type="entry name" value="Winged helix' DNA-binding domain"/>
    <property type="match status" value="1"/>
</dbReference>
<comment type="caution">
    <text evidence="3">The sequence shown here is derived from an EMBL/GenBank/DDBJ whole genome shotgun (WGS) entry which is preliminary data.</text>
</comment>
<dbReference type="Proteomes" id="UP000320011">
    <property type="component" value="Unassembled WGS sequence"/>
</dbReference>
<accession>A0A558DAY3</accession>
<dbReference type="InterPro" id="IPR039422">
    <property type="entry name" value="MarR/SlyA-like"/>
</dbReference>
<dbReference type="Pfam" id="PF12802">
    <property type="entry name" value="MarR_2"/>
    <property type="match status" value="1"/>
</dbReference>
<dbReference type="PANTHER" id="PTHR33164">
    <property type="entry name" value="TRANSCRIPTIONAL REGULATOR, MARR FAMILY"/>
    <property type="match status" value="1"/>
</dbReference>
<feature type="region of interest" description="Disordered" evidence="1">
    <location>
        <begin position="144"/>
        <end position="167"/>
    </location>
</feature>
<reference evidence="3 4" key="2">
    <citation type="submission" date="2019-08" db="EMBL/GenBank/DDBJ databases">
        <title>Amycolatopsis acidicola sp. nov., isolated from peat swamp forest soil.</title>
        <authorList>
            <person name="Srisuk N."/>
        </authorList>
    </citation>
    <scope>NUCLEOTIDE SEQUENCE [LARGE SCALE GENOMIC DNA]</scope>
    <source>
        <strain evidence="3 4">TBRC 6029</strain>
    </source>
</reference>
<reference evidence="3 4" key="1">
    <citation type="submission" date="2019-07" db="EMBL/GenBank/DDBJ databases">
        <authorList>
            <person name="Duangmal K."/>
            <person name="Teo W.F.A."/>
        </authorList>
    </citation>
    <scope>NUCLEOTIDE SEQUENCE [LARGE SCALE GENOMIC DNA]</scope>
    <source>
        <strain evidence="3 4">TBRC 6029</strain>
    </source>
</reference>
<evidence type="ECO:0000313" key="4">
    <source>
        <dbReference type="Proteomes" id="UP000320011"/>
    </source>
</evidence>
<evidence type="ECO:0000259" key="2">
    <source>
        <dbReference type="PROSITE" id="PS50995"/>
    </source>
</evidence>
<feature type="domain" description="HTH marR-type" evidence="2">
    <location>
        <begin position="7"/>
        <end position="139"/>
    </location>
</feature>
<organism evidence="3 4">
    <name type="scientific">Amycolatopsis rhizosphaerae</name>
    <dbReference type="NCBI Taxonomy" id="2053003"/>
    <lineage>
        <taxon>Bacteria</taxon>
        <taxon>Bacillati</taxon>
        <taxon>Actinomycetota</taxon>
        <taxon>Actinomycetes</taxon>
        <taxon>Pseudonocardiales</taxon>
        <taxon>Pseudonocardiaceae</taxon>
        <taxon>Amycolatopsis</taxon>
    </lineage>
</organism>
<dbReference type="GO" id="GO:0003700">
    <property type="term" value="F:DNA-binding transcription factor activity"/>
    <property type="evidence" value="ECO:0007669"/>
    <property type="project" value="InterPro"/>
</dbReference>
<evidence type="ECO:0000256" key="1">
    <source>
        <dbReference type="SAM" id="MobiDB-lite"/>
    </source>
</evidence>
<name>A0A558DAY3_9PSEU</name>
<dbReference type="PROSITE" id="PS50995">
    <property type="entry name" value="HTH_MARR_2"/>
    <property type="match status" value="1"/>
</dbReference>
<dbReference type="GO" id="GO:0006950">
    <property type="term" value="P:response to stress"/>
    <property type="evidence" value="ECO:0007669"/>
    <property type="project" value="TreeGrafter"/>
</dbReference>
<dbReference type="PANTHER" id="PTHR33164:SF43">
    <property type="entry name" value="HTH-TYPE TRANSCRIPTIONAL REPRESSOR YETL"/>
    <property type="match status" value="1"/>
</dbReference>
<dbReference type="InterPro" id="IPR000835">
    <property type="entry name" value="HTH_MarR-typ"/>
</dbReference>
<dbReference type="EMBL" id="VJWX01000039">
    <property type="protein sequence ID" value="TVT58168.1"/>
    <property type="molecule type" value="Genomic_DNA"/>
</dbReference>
<dbReference type="OrthoDB" id="3177763at2"/>
<keyword evidence="4" id="KW-1185">Reference proteome</keyword>